<dbReference type="CDD" id="cd24050">
    <property type="entry name" value="ASKHA_NBD_ANMK"/>
    <property type="match status" value="1"/>
</dbReference>
<dbReference type="PANTHER" id="PTHR30605">
    <property type="entry name" value="ANHYDRO-N-ACETYLMURAMIC ACID KINASE"/>
    <property type="match status" value="1"/>
</dbReference>
<comment type="function">
    <text evidence="1">Catalyzes the specific phosphorylation of 1,6-anhydro-N-acetylmuramic acid (anhMurNAc) with the simultaneous cleavage of the 1,6-anhydro ring, generating MurNAc-6-P. Is required for the utilization of anhMurNAc either imported from the medium or derived from its own cell wall murein, and thus plays a role in cell wall recycling.</text>
</comment>
<gene>
    <name evidence="1" type="primary">anmK</name>
    <name evidence="2" type="ORF">CWI69_10950</name>
</gene>
<dbReference type="Pfam" id="PF03702">
    <property type="entry name" value="AnmK"/>
    <property type="match status" value="1"/>
</dbReference>
<comment type="caution">
    <text evidence="2">The sequence shown here is derived from an EMBL/GenBank/DDBJ whole genome shotgun (WGS) entry which is preliminary data.</text>
</comment>
<dbReference type="InterPro" id="IPR005338">
    <property type="entry name" value="Anhydro_N_Ac-Mur_kinase"/>
</dbReference>
<protein>
    <recommendedName>
        <fullName evidence="1">Anhydro-N-acetylmuramic acid kinase</fullName>
        <ecNumber evidence="1">2.7.1.170</ecNumber>
    </recommendedName>
    <alternativeName>
        <fullName evidence="1">AnhMurNAc kinase</fullName>
    </alternativeName>
</protein>
<comment type="catalytic activity">
    <reaction evidence="1">
        <text>1,6-anhydro-N-acetyl-beta-muramate + ATP + H2O = N-acetyl-D-muramate 6-phosphate + ADP + H(+)</text>
        <dbReference type="Rhea" id="RHEA:24952"/>
        <dbReference type="ChEBI" id="CHEBI:15377"/>
        <dbReference type="ChEBI" id="CHEBI:15378"/>
        <dbReference type="ChEBI" id="CHEBI:30616"/>
        <dbReference type="ChEBI" id="CHEBI:58690"/>
        <dbReference type="ChEBI" id="CHEBI:58722"/>
        <dbReference type="ChEBI" id="CHEBI:456216"/>
        <dbReference type="EC" id="2.7.1.170"/>
    </reaction>
</comment>
<dbReference type="Proteomes" id="UP000287198">
    <property type="component" value="Unassembled WGS sequence"/>
</dbReference>
<dbReference type="NCBIfam" id="NF007139">
    <property type="entry name" value="PRK09585.1-3"/>
    <property type="match status" value="1"/>
</dbReference>
<keyword evidence="1" id="KW-0067">ATP-binding</keyword>
<dbReference type="GO" id="GO:0016773">
    <property type="term" value="F:phosphotransferase activity, alcohol group as acceptor"/>
    <property type="evidence" value="ECO:0007669"/>
    <property type="project" value="UniProtKB-UniRule"/>
</dbReference>
<evidence type="ECO:0000313" key="3">
    <source>
        <dbReference type="Proteomes" id="UP000287198"/>
    </source>
</evidence>
<comment type="similarity">
    <text evidence="1">Belongs to the anhydro-N-acetylmuramic acid kinase family.</text>
</comment>
<dbReference type="GO" id="GO:0097175">
    <property type="term" value="P:1,6-anhydro-N-acetyl-beta-muramic acid catabolic process"/>
    <property type="evidence" value="ECO:0007669"/>
    <property type="project" value="UniProtKB-UniRule"/>
</dbReference>
<keyword evidence="1 2" id="KW-0418">Kinase</keyword>
<accession>A0A432XS08</accession>
<dbReference type="GO" id="GO:0016301">
    <property type="term" value="F:kinase activity"/>
    <property type="evidence" value="ECO:0007669"/>
    <property type="project" value="UniProtKB-KW"/>
</dbReference>
<dbReference type="RefSeq" id="WP_126764308.1">
    <property type="nucleotide sequence ID" value="NZ_JBHLTZ010000014.1"/>
</dbReference>
<keyword evidence="3" id="KW-1185">Reference proteome</keyword>
<keyword evidence="1" id="KW-0119">Carbohydrate metabolism</keyword>
<keyword evidence="1" id="KW-0808">Transferase</keyword>
<comment type="pathway">
    <text evidence="1">Cell wall biogenesis; peptidoglycan recycling.</text>
</comment>
<evidence type="ECO:0000313" key="2">
    <source>
        <dbReference type="EMBL" id="RUO51497.1"/>
    </source>
</evidence>
<dbReference type="EMBL" id="PIPW01000004">
    <property type="protein sequence ID" value="RUO51497.1"/>
    <property type="molecule type" value="Genomic_DNA"/>
</dbReference>
<dbReference type="UniPathway" id="UPA00544"/>
<dbReference type="GO" id="GO:0009254">
    <property type="term" value="P:peptidoglycan turnover"/>
    <property type="evidence" value="ECO:0007669"/>
    <property type="project" value="UniProtKB-UniRule"/>
</dbReference>
<organism evidence="2 3">
    <name type="scientific">Pseudidiomarina halophila</name>
    <dbReference type="NCBI Taxonomy" id="1449799"/>
    <lineage>
        <taxon>Bacteria</taxon>
        <taxon>Pseudomonadati</taxon>
        <taxon>Pseudomonadota</taxon>
        <taxon>Gammaproteobacteria</taxon>
        <taxon>Alteromonadales</taxon>
        <taxon>Idiomarinaceae</taxon>
        <taxon>Pseudidiomarina</taxon>
    </lineage>
</organism>
<evidence type="ECO:0000256" key="1">
    <source>
        <dbReference type="HAMAP-Rule" id="MF_01270"/>
    </source>
</evidence>
<feature type="binding site" evidence="1">
    <location>
        <begin position="12"/>
        <end position="19"/>
    </location>
    <ligand>
        <name>ATP</name>
        <dbReference type="ChEBI" id="CHEBI:30616"/>
    </ligand>
</feature>
<dbReference type="GO" id="GO:0005524">
    <property type="term" value="F:ATP binding"/>
    <property type="evidence" value="ECO:0007669"/>
    <property type="project" value="UniProtKB-UniRule"/>
</dbReference>
<dbReference type="GO" id="GO:0006040">
    <property type="term" value="P:amino sugar metabolic process"/>
    <property type="evidence" value="ECO:0007669"/>
    <property type="project" value="InterPro"/>
</dbReference>
<reference evidence="3" key="1">
    <citation type="journal article" date="2018" name="Front. Microbiol.">
        <title>Genome-Based Analysis Reveals the Taxonomy and Diversity of the Family Idiomarinaceae.</title>
        <authorList>
            <person name="Liu Y."/>
            <person name="Lai Q."/>
            <person name="Shao Z."/>
        </authorList>
    </citation>
    <scope>NUCLEOTIDE SEQUENCE [LARGE SCALE GENOMIC DNA]</scope>
    <source>
        <strain evidence="3">BH195</strain>
    </source>
</reference>
<proteinExistence type="inferred from homology"/>
<dbReference type="Gene3D" id="3.30.420.40">
    <property type="match status" value="2"/>
</dbReference>
<name>A0A432XS08_9GAMM</name>
<dbReference type="SUPFAM" id="SSF53067">
    <property type="entry name" value="Actin-like ATPase domain"/>
    <property type="match status" value="1"/>
</dbReference>
<dbReference type="EC" id="2.7.1.170" evidence="1"/>
<dbReference type="OrthoDB" id="9763949at2"/>
<dbReference type="AlphaFoldDB" id="A0A432XS08"/>
<dbReference type="HAMAP" id="MF_01270">
    <property type="entry name" value="AnhMurNAc_kinase"/>
    <property type="match status" value="1"/>
</dbReference>
<dbReference type="UniPathway" id="UPA00343"/>
<dbReference type="PANTHER" id="PTHR30605:SF0">
    <property type="entry name" value="ANHYDRO-N-ACETYLMURAMIC ACID KINASE"/>
    <property type="match status" value="1"/>
</dbReference>
<keyword evidence="1" id="KW-0547">Nucleotide-binding</keyword>
<comment type="pathway">
    <text evidence="1">Amino-sugar metabolism; 1,6-anhydro-N-acetylmuramate degradation.</text>
</comment>
<sequence length="380" mass="40810">MSDQLYIGLMSGTSMDGLDAVLVDFSSSQPKLLHHYCQTLPADLKAELQHLCSPGNNELHRLATADRQFAEYSAEVVINLLRLAKTKPQAVAAIGSHGQTVRHMPDALTPYTMQLGDPNTLAALTGIPVVADFRRKDIALGGQGAPLVPAFHEALFRQRIAKGSSAAVLNLGGIANITVLTNADNQVTGFDTGPANTLLDLWYQLQHPDSDVGYDANGAYGASGKVLAELLEAMLADDYVQQSPPKSTGREYFNYDWLLGYLERYGEAEQTWRGEDIQATLVEFTAATVAKGLTQSTKAPVSNVFVAGGGAFNSHLMARLAAHYPEADWQSVTALGVDPQHLEGMAFAWLAQQYMLRQPGNLPAVTGASRATVLGGLFLP</sequence>
<dbReference type="InterPro" id="IPR043129">
    <property type="entry name" value="ATPase_NBD"/>
</dbReference>